<dbReference type="PROSITE" id="PS50088">
    <property type="entry name" value="ANK_REPEAT"/>
    <property type="match status" value="2"/>
</dbReference>
<dbReference type="AlphaFoldDB" id="T1HCD1"/>
<dbReference type="HOGENOM" id="CLU_050118_0_0_1"/>
<evidence type="ECO:0000313" key="2">
    <source>
        <dbReference type="Proteomes" id="UP000015103"/>
    </source>
</evidence>
<dbReference type="InterPro" id="IPR036770">
    <property type="entry name" value="Ankyrin_rpt-contain_sf"/>
</dbReference>
<dbReference type="PANTHER" id="PTHR24157:SF3">
    <property type="entry name" value="ANKYRIN REPEAT, SAM AND BASIC LEUCINE ZIPPER DOMAIN-CONTAINING PROTEIN 1"/>
    <property type="match status" value="1"/>
</dbReference>
<evidence type="ECO:0000313" key="1">
    <source>
        <dbReference type="EnsemblMetazoa" id="RPRC001695-PA"/>
    </source>
</evidence>
<dbReference type="GO" id="GO:0071546">
    <property type="term" value="C:pi-body"/>
    <property type="evidence" value="ECO:0007669"/>
    <property type="project" value="TreeGrafter"/>
</dbReference>
<name>T1HCD1_RHOPR</name>
<dbReference type="STRING" id="13249.T1HCD1"/>
<dbReference type="Gene3D" id="1.25.40.20">
    <property type="entry name" value="Ankyrin repeat-containing domain"/>
    <property type="match status" value="1"/>
</dbReference>
<dbReference type="FunCoup" id="T1HCD1">
    <property type="interactions" value="63"/>
</dbReference>
<sequence length="426" mass="48156">MALPEGYFSDSDSEDECLTFPDDDFAKDKKKIFEIDLLPGQKMINAILDRNIEVVVQLLEDGVDANYSDNSGWTPLMYASSLGVAELVDILLKNGASPNFHYKLTTPLICLCESTSFDDDGLIKSFNLLIDSGANINICDENRMTPLMHATARGHMKLVARLIELGADLEVSDNDGWSAIFYGVNSGDVHMVQMLKDAGCDLKLIDVMGRSLHNLASAKNFGVIDEIVSDEKKKDFQQQLFNNEKMSNYQLIMFDLPNYNNSDFDGFSEDTIKTIFAIGLSNLVSLFMEKKIGYGQFLTFDEEQWKSIGVEMSFDRKKLTSSANRIIQKKWSQDAFLKKEDCEFSMLKLIQCLSNNVRIIHVLISTFFACKRELSIPDNRASVKLKVLLNHCLVEMKLLSIQVRKMENLIGNLHQIPPADFIERKC</sequence>
<dbReference type="OMA" id="FVCKLTF"/>
<organism evidence="1 2">
    <name type="scientific">Rhodnius prolixus</name>
    <name type="common">Triatomid bug</name>
    <dbReference type="NCBI Taxonomy" id="13249"/>
    <lineage>
        <taxon>Eukaryota</taxon>
        <taxon>Metazoa</taxon>
        <taxon>Ecdysozoa</taxon>
        <taxon>Arthropoda</taxon>
        <taxon>Hexapoda</taxon>
        <taxon>Insecta</taxon>
        <taxon>Pterygota</taxon>
        <taxon>Neoptera</taxon>
        <taxon>Paraneoptera</taxon>
        <taxon>Hemiptera</taxon>
        <taxon>Heteroptera</taxon>
        <taxon>Panheteroptera</taxon>
        <taxon>Cimicomorpha</taxon>
        <taxon>Reduviidae</taxon>
        <taxon>Triatominae</taxon>
        <taxon>Rhodnius</taxon>
    </lineage>
</organism>
<proteinExistence type="predicted"/>
<dbReference type="Pfam" id="PF12796">
    <property type="entry name" value="Ank_2"/>
    <property type="match status" value="2"/>
</dbReference>
<accession>T1HCD1</accession>
<dbReference type="GeneID" id="141454301"/>
<dbReference type="Proteomes" id="UP000015103">
    <property type="component" value="Unassembled WGS sequence"/>
</dbReference>
<dbReference type="VEuPathDB" id="VectorBase:RPRC001695"/>
<protein>
    <submittedName>
        <fullName evidence="1">ANK_REP_REGION domain-containing protein</fullName>
    </submittedName>
</protein>
<dbReference type="SMART" id="SM00248">
    <property type="entry name" value="ANK"/>
    <property type="match status" value="4"/>
</dbReference>
<dbReference type="InParanoid" id="T1HCD1"/>
<dbReference type="InterPro" id="IPR013761">
    <property type="entry name" value="SAM/pointed_sf"/>
</dbReference>
<reference evidence="1" key="1">
    <citation type="submission" date="2015-05" db="UniProtKB">
        <authorList>
            <consortium name="EnsemblMetazoa"/>
        </authorList>
    </citation>
    <scope>IDENTIFICATION</scope>
</reference>
<dbReference type="SUPFAM" id="SSF47769">
    <property type="entry name" value="SAM/Pointed domain"/>
    <property type="match status" value="1"/>
</dbReference>
<dbReference type="PROSITE" id="PS50297">
    <property type="entry name" value="ANK_REP_REGION"/>
    <property type="match status" value="2"/>
</dbReference>
<dbReference type="EnsemblMetazoa" id="RPRC001695-RA">
    <property type="protein sequence ID" value="RPRC001695-PA"/>
    <property type="gene ID" value="RPRC001695"/>
</dbReference>
<dbReference type="eggNOG" id="KOG0504">
    <property type="taxonomic scope" value="Eukaryota"/>
</dbReference>
<dbReference type="RefSeq" id="XP_073984508.1">
    <property type="nucleotide sequence ID" value="XM_074128407.1"/>
</dbReference>
<dbReference type="EMBL" id="ACPB03002116">
    <property type="status" value="NOT_ANNOTATED_CDS"/>
    <property type="molecule type" value="Genomic_DNA"/>
</dbReference>
<dbReference type="SUPFAM" id="SSF48403">
    <property type="entry name" value="Ankyrin repeat"/>
    <property type="match status" value="1"/>
</dbReference>
<keyword evidence="2" id="KW-1185">Reference proteome</keyword>
<dbReference type="InterPro" id="IPR002110">
    <property type="entry name" value="Ankyrin_rpt"/>
</dbReference>
<dbReference type="PANTHER" id="PTHR24157">
    <property type="entry name" value="ANKYRIN REPEAT, SAM AND BASIC LEUCINE ZIPPER DOMAIN-CONTAINING PROTEIN 1"/>
    <property type="match status" value="1"/>
</dbReference>